<dbReference type="RefSeq" id="WP_341841592.1">
    <property type="nucleotide sequence ID" value="NZ_CP149792.1"/>
</dbReference>
<accession>A0ABZ2Z559</accession>
<name>A0ABZ2Z559_9BACT</name>
<dbReference type="EMBL" id="CP150096">
    <property type="protein sequence ID" value="WZN46919.1"/>
    <property type="molecule type" value="Genomic_DNA"/>
</dbReference>
<gene>
    <name evidence="1" type="ORF">WJU22_01820</name>
</gene>
<dbReference type="Proteomes" id="UP001449657">
    <property type="component" value="Chromosome"/>
</dbReference>
<evidence type="ECO:0000313" key="2">
    <source>
        <dbReference type="Proteomes" id="UP001449657"/>
    </source>
</evidence>
<organism evidence="1 2">
    <name type="scientific">Chitinophaga caseinilytica</name>
    <dbReference type="NCBI Taxonomy" id="2267521"/>
    <lineage>
        <taxon>Bacteria</taxon>
        <taxon>Pseudomonadati</taxon>
        <taxon>Bacteroidota</taxon>
        <taxon>Chitinophagia</taxon>
        <taxon>Chitinophagales</taxon>
        <taxon>Chitinophagaceae</taxon>
        <taxon>Chitinophaga</taxon>
    </lineage>
</organism>
<proteinExistence type="predicted"/>
<sequence length="84" mass="9628">MHVIKVIHYLQKISHCINKSDTGTPKELALKLKIGERQVLRYIDLMKQLGAPVDYCRKRKSYYFRVKGCFSAGFTSFEEESAGG</sequence>
<evidence type="ECO:0008006" key="3">
    <source>
        <dbReference type="Google" id="ProtNLM"/>
    </source>
</evidence>
<protein>
    <recommendedName>
        <fullName evidence="3">HTH domain-containing protein</fullName>
    </recommendedName>
</protein>
<evidence type="ECO:0000313" key="1">
    <source>
        <dbReference type="EMBL" id="WZN46919.1"/>
    </source>
</evidence>
<reference evidence="1 2" key="1">
    <citation type="submission" date="2024-03" db="EMBL/GenBank/DDBJ databases">
        <title>Chitinophaga caseinilytica sp. nov., a casein hydrolysing bacterium isolated from forest soil.</title>
        <authorList>
            <person name="Lee D.S."/>
            <person name="Han D.M."/>
            <person name="Baek J.H."/>
            <person name="Choi D.G."/>
            <person name="Jeon J.H."/>
            <person name="Jeon C.O."/>
        </authorList>
    </citation>
    <scope>NUCLEOTIDE SEQUENCE [LARGE SCALE GENOMIC DNA]</scope>
    <source>
        <strain evidence="1 2">KACC 19118</strain>
    </source>
</reference>
<keyword evidence="2" id="KW-1185">Reference proteome</keyword>